<accession>A0A927RNW8</accession>
<keyword evidence="3" id="KW-1185">Reference proteome</keyword>
<sequence>MIFRKANPSHTDSDLDSRDRRRRGRRRDDDVPTWPQEDVAEEAPRAPSSGSADAERGHGPYDASEVESVDEPFEVGRIDLGGLQVHPVEGIELRLQVDEASQTVVAALLVQEDSALELRAFAAPRSGGLWDDIRREIASETTRRGGIVTEATGPFGDEIKVMVPTRLPDGQQATQASRIVGVDGPRWLLRGTLIGRAANEPEAAGPLLAAMAQVVVVRGRNPMAPRDMIPLRLPDAARQLGSDGADLR</sequence>
<feature type="region of interest" description="Disordered" evidence="1">
    <location>
        <begin position="1"/>
        <end position="68"/>
    </location>
</feature>
<organism evidence="2 3">
    <name type="scientific">Actinopolymorpha pittospori</name>
    <dbReference type="NCBI Taxonomy" id="648752"/>
    <lineage>
        <taxon>Bacteria</taxon>
        <taxon>Bacillati</taxon>
        <taxon>Actinomycetota</taxon>
        <taxon>Actinomycetes</taxon>
        <taxon>Propionibacteriales</taxon>
        <taxon>Actinopolymorphaceae</taxon>
        <taxon>Actinopolymorpha</taxon>
    </lineage>
</organism>
<dbReference type="Pfam" id="PF12502">
    <property type="entry name" value="DUF3710"/>
    <property type="match status" value="1"/>
</dbReference>
<proteinExistence type="predicted"/>
<evidence type="ECO:0000313" key="3">
    <source>
        <dbReference type="Proteomes" id="UP000638648"/>
    </source>
</evidence>
<name>A0A927RNW8_9ACTN</name>
<dbReference type="AlphaFoldDB" id="A0A927RNW8"/>
<reference evidence="2" key="1">
    <citation type="submission" date="2020-10" db="EMBL/GenBank/DDBJ databases">
        <title>Sequencing the genomes of 1000 actinobacteria strains.</title>
        <authorList>
            <person name="Klenk H.-P."/>
        </authorList>
    </citation>
    <scope>NUCLEOTIDE SEQUENCE</scope>
    <source>
        <strain evidence="2">DSM 45354</strain>
    </source>
</reference>
<dbReference type="EMBL" id="JADBEM010000001">
    <property type="protein sequence ID" value="MBE1610488.1"/>
    <property type="molecule type" value="Genomic_DNA"/>
</dbReference>
<evidence type="ECO:0008006" key="4">
    <source>
        <dbReference type="Google" id="ProtNLM"/>
    </source>
</evidence>
<evidence type="ECO:0000256" key="1">
    <source>
        <dbReference type="SAM" id="MobiDB-lite"/>
    </source>
</evidence>
<dbReference type="Proteomes" id="UP000638648">
    <property type="component" value="Unassembled WGS sequence"/>
</dbReference>
<evidence type="ECO:0000313" key="2">
    <source>
        <dbReference type="EMBL" id="MBE1610488.1"/>
    </source>
</evidence>
<dbReference type="InterPro" id="IPR022183">
    <property type="entry name" value="DUF3710"/>
</dbReference>
<gene>
    <name evidence="2" type="ORF">HEB94_007336</name>
</gene>
<protein>
    <recommendedName>
        <fullName evidence="4">DUF3710 domain-containing protein</fullName>
    </recommendedName>
</protein>
<dbReference type="RefSeq" id="WP_192753848.1">
    <property type="nucleotide sequence ID" value="NZ_BAABJL010000095.1"/>
</dbReference>
<comment type="caution">
    <text evidence="2">The sequence shown here is derived from an EMBL/GenBank/DDBJ whole genome shotgun (WGS) entry which is preliminary data.</text>
</comment>